<feature type="compositionally biased region" description="Acidic residues" evidence="1">
    <location>
        <begin position="93"/>
        <end position="106"/>
    </location>
</feature>
<evidence type="ECO:0000256" key="1">
    <source>
        <dbReference type="SAM" id="MobiDB-lite"/>
    </source>
</evidence>
<proteinExistence type="predicted"/>
<reference evidence="3 4" key="1">
    <citation type="submission" date="2024-02" db="EMBL/GenBank/DDBJ databases">
        <authorList>
            <person name="Vignale AGUSTIN F."/>
            <person name="Sosa J E."/>
            <person name="Modenutti C."/>
        </authorList>
    </citation>
    <scope>NUCLEOTIDE SEQUENCE [LARGE SCALE GENOMIC DNA]</scope>
</reference>
<protein>
    <recommendedName>
        <fullName evidence="2">PB1-like domain-containing protein</fullName>
    </recommendedName>
</protein>
<sequence>MKQKNMDVRVYGGDDQYTSENIYVDGKVDIIKGIDPNKLSLLELDDIAEKLGYALYLAFYYKFLVVIWPMEYFVYPVGLPEQGKNNPMGSGDTDSEIDSEYVEEENQTGSESTEYENVVDDMECSIMIMWMWKFNDPVLINKRDIKGI</sequence>
<dbReference type="AlphaFoldDB" id="A0ABC8TFF9"/>
<accession>A0ABC8TFF9</accession>
<name>A0ABC8TFF9_9AQUA</name>
<dbReference type="EMBL" id="CAUOFW020005024">
    <property type="protein sequence ID" value="CAK9168170.1"/>
    <property type="molecule type" value="Genomic_DNA"/>
</dbReference>
<evidence type="ECO:0000259" key="2">
    <source>
        <dbReference type="Pfam" id="PF26130"/>
    </source>
</evidence>
<dbReference type="Pfam" id="PF26130">
    <property type="entry name" value="PB1-like"/>
    <property type="match status" value="1"/>
</dbReference>
<dbReference type="InterPro" id="IPR058594">
    <property type="entry name" value="PB1-like_dom_pln"/>
</dbReference>
<dbReference type="Proteomes" id="UP001642360">
    <property type="component" value="Unassembled WGS sequence"/>
</dbReference>
<evidence type="ECO:0000313" key="3">
    <source>
        <dbReference type="EMBL" id="CAK9168170.1"/>
    </source>
</evidence>
<comment type="caution">
    <text evidence="3">The sequence shown here is derived from an EMBL/GenBank/DDBJ whole genome shotgun (WGS) entry which is preliminary data.</text>
</comment>
<organism evidence="3 4">
    <name type="scientific">Ilex paraguariensis</name>
    <name type="common">yerba mate</name>
    <dbReference type="NCBI Taxonomy" id="185542"/>
    <lineage>
        <taxon>Eukaryota</taxon>
        <taxon>Viridiplantae</taxon>
        <taxon>Streptophyta</taxon>
        <taxon>Embryophyta</taxon>
        <taxon>Tracheophyta</taxon>
        <taxon>Spermatophyta</taxon>
        <taxon>Magnoliopsida</taxon>
        <taxon>eudicotyledons</taxon>
        <taxon>Gunneridae</taxon>
        <taxon>Pentapetalae</taxon>
        <taxon>asterids</taxon>
        <taxon>campanulids</taxon>
        <taxon>Aquifoliales</taxon>
        <taxon>Aquifoliaceae</taxon>
        <taxon>Ilex</taxon>
    </lineage>
</organism>
<gene>
    <name evidence="3" type="ORF">ILEXP_LOCUS37506</name>
</gene>
<feature type="region of interest" description="Disordered" evidence="1">
    <location>
        <begin position="84"/>
        <end position="113"/>
    </location>
</feature>
<feature type="domain" description="PB1-like" evidence="2">
    <location>
        <begin position="20"/>
        <end position="63"/>
    </location>
</feature>
<evidence type="ECO:0000313" key="4">
    <source>
        <dbReference type="Proteomes" id="UP001642360"/>
    </source>
</evidence>
<keyword evidence="4" id="KW-1185">Reference proteome</keyword>